<proteinExistence type="predicted"/>
<comment type="caution">
    <text evidence="1">The sequence shown here is derived from an EMBL/GenBank/DDBJ whole genome shotgun (WGS) entry which is preliminary data.</text>
</comment>
<dbReference type="AlphaFoldDB" id="A0A8X6UD17"/>
<organism evidence="1 2">
    <name type="scientific">Nephila pilipes</name>
    <name type="common">Giant wood spider</name>
    <name type="synonym">Nephila maculata</name>
    <dbReference type="NCBI Taxonomy" id="299642"/>
    <lineage>
        <taxon>Eukaryota</taxon>
        <taxon>Metazoa</taxon>
        <taxon>Ecdysozoa</taxon>
        <taxon>Arthropoda</taxon>
        <taxon>Chelicerata</taxon>
        <taxon>Arachnida</taxon>
        <taxon>Araneae</taxon>
        <taxon>Araneomorphae</taxon>
        <taxon>Entelegynae</taxon>
        <taxon>Araneoidea</taxon>
        <taxon>Nephilidae</taxon>
        <taxon>Nephila</taxon>
    </lineage>
</organism>
<keyword evidence="2" id="KW-1185">Reference proteome</keyword>
<accession>A0A8X6UD17</accession>
<name>A0A8X6UD17_NEPPI</name>
<reference evidence="1" key="1">
    <citation type="submission" date="2020-08" db="EMBL/GenBank/DDBJ databases">
        <title>Multicomponent nature underlies the extraordinary mechanical properties of spider dragline silk.</title>
        <authorList>
            <person name="Kono N."/>
            <person name="Nakamura H."/>
            <person name="Mori M."/>
            <person name="Yoshida Y."/>
            <person name="Ohtoshi R."/>
            <person name="Malay A.D."/>
            <person name="Moran D.A.P."/>
            <person name="Tomita M."/>
            <person name="Numata K."/>
            <person name="Arakawa K."/>
        </authorList>
    </citation>
    <scope>NUCLEOTIDE SEQUENCE</scope>
</reference>
<sequence>MNKIGITRIRLDSAVQILEKVKLPDYKTRGSSSYSSQTPWLGSRIKDGDILQNTFLQLKIKENLLRGSSYKNKTGIFDTKTDHPPLFLNQYKSAIESLQKMVSISVMETKNSCCTACANLEPLHHAISANLGIVTCFKGATLDLALPSTTFKPWEVTDIRNTQVAFASLQASTNMG</sequence>
<protein>
    <submittedName>
        <fullName evidence="1">Uncharacterized protein</fullName>
    </submittedName>
</protein>
<dbReference type="EMBL" id="BMAW01077398">
    <property type="protein sequence ID" value="GFU06186.1"/>
    <property type="molecule type" value="Genomic_DNA"/>
</dbReference>
<evidence type="ECO:0000313" key="1">
    <source>
        <dbReference type="EMBL" id="GFU06186.1"/>
    </source>
</evidence>
<gene>
    <name evidence="1" type="ORF">NPIL_83041</name>
</gene>
<dbReference type="Proteomes" id="UP000887013">
    <property type="component" value="Unassembled WGS sequence"/>
</dbReference>
<evidence type="ECO:0000313" key="2">
    <source>
        <dbReference type="Proteomes" id="UP000887013"/>
    </source>
</evidence>